<sequence>MFETFIKRPVLSLIISLFITLLGILALFTLPVTQFPDIVPPSVVVTANYTGANAEVSTNAVAIPLERAINGVAGMTYMNSVSTNNGTTLIQVFFKVGTDPDIAAVNVQNRVTTVLDELPEEVIKAGVTTEKEVNSMLMYLNVYSEDKTADERFIYNFTDINILKELKRIEGVGFAQIMGLRDYAMRVWLKPDRLAAYQISSDDVVAALRKQNVEAAPGQTGIGSDKSINMQQYVLRYPGKFTEAEEYKNIPIRANADGSIIRIKDIADVEFGSLDYEMVSKTDGRPSASIMLKQLPGSNAQDVIKNVKDRMAELKGSSFPPGMTYTMGYDVSRFLDASISSVLMTLLEAFILVFIVVYIFLQDFRSTLIPALAVPVCLVGALFFMQMLGFSINLLTLFALVLAIGIVVDNAIVVVEAVYAKMEEEHMQPMEATLSAMSEVGKPVVAITLVMSAVFVPVAFLSGPVGIFYRQFSLTLASAIVISGINALTLTPALCAIILRSPHDKPAAKGFMAKLFGGFNKGYNRTSGGYQSLITRIAGRRVLTFGLLIGFFVATWGMASVLPSGFIPTEDQGMIYVNVNTPPGATVDRTEAVLNEIDAISRKMKSVETVSTLAGYSLVNEVSGASYGMGMINLVGWGDRDQSVTDVIGELKKATAHIMDAEIEFFPPPTVPGFGNSSGIEMRILDKTGQDDLNKTAVVLDKFMADLTATPELASVSSTFDVSFPQYLIKVDYDQAAKKGISVENAMNTLQTLMGSFYATNFIRYGQMYKVMVQAGPNYREKPEDVLKLFIKNDAGEMLPFSSFITMERVYGPEQITRYNMYSSAMLTGEAAAGVSSGQAIEAAEKVAASLPQGYEIEWSGMTREQILSGNQAVYVFALCLVFVYMILAAQYESFLLPLPVLLSLPAGVFGAFLFLKVFGLENNIYAQVALVMLIGLLAKNAILIVEFAILKQKEGMSYLDAAIQGSVARLRPILMTSFAFAAGLIPLMLASGAGALGNRSIGTAAVGGMVVGTIAGVIVIPGLYVLFSSFMRKKKAIPEASADDDNGSGAGGSGPDIDPDHGPVAPKKKAIELVALPLIGFIIFLSSCSANKDLPEYKHRDVPAAFQQSLDTNTIANQTWKNFFKDEQLAKLIDTALANNPDMKQTLHRIEIAAANLRIRKRAALPNLDLSVEAGLRKYGFYTMDGIGNYDTNFSDNLKEDERLPDPLPDYFIGLRTSWELDLWGKLKNRKQAALNKFLASYEGQKLVQTELVSNVATAYFELLTLDEELEIINRNIGLQQRSLQIIEVQKSAGAATELGVQQFKAVLANSKARQQEVLQQISILENHLNFLTGTFNTSISRTQNGLEATIMNDSLASGTPLQMLALRPDIRQAGLELIASNKEAKAAKLSFLPAVVLAPYVGLQSFDLGKLFSTPTSVAYGLLGGITAPIFSQQRLRAEYAGYTANYGIAFQEYEKVVLNAYKEVQNALKAEDFIKQKRTHITDEVDALNASVKAANDLFIAGRVTYLDILNTQRSVLDAEIKEAQVKKEQVLNHISLYKALGGGWK</sequence>
<evidence type="ECO:0000256" key="11">
    <source>
        <dbReference type="SAM" id="MobiDB-lite"/>
    </source>
</evidence>
<evidence type="ECO:0000256" key="10">
    <source>
        <dbReference type="RuleBase" id="RU362097"/>
    </source>
</evidence>
<reference evidence="13" key="1">
    <citation type="journal article" date="2014" name="Int. J. Syst. Evol. Microbiol.">
        <title>Complete genome sequence of Corynebacterium casei LMG S-19264T (=DSM 44701T), isolated from a smear-ripened cheese.</title>
        <authorList>
            <consortium name="US DOE Joint Genome Institute (JGI-PGF)"/>
            <person name="Walter F."/>
            <person name="Albersmeier A."/>
            <person name="Kalinowski J."/>
            <person name="Ruckert C."/>
        </authorList>
    </citation>
    <scope>NUCLEOTIDE SEQUENCE</scope>
    <source>
        <strain evidence="13">CGMCC 1.15343</strain>
    </source>
</reference>
<evidence type="ECO:0008006" key="15">
    <source>
        <dbReference type="Google" id="ProtNLM"/>
    </source>
</evidence>
<keyword evidence="8 12" id="KW-1133">Transmembrane helix</keyword>
<evidence type="ECO:0000256" key="1">
    <source>
        <dbReference type="ARBA" id="ARBA00004429"/>
    </source>
</evidence>
<dbReference type="PANTHER" id="PTHR32063:SF9">
    <property type="entry name" value="SIMILAR TO MULTIDRUG RESISTANCE PROTEIN MEXB"/>
    <property type="match status" value="1"/>
</dbReference>
<feature type="transmembrane region" description="Helical" evidence="12">
    <location>
        <begin position="971"/>
        <end position="990"/>
    </location>
</feature>
<keyword evidence="14" id="KW-1185">Reference proteome</keyword>
<accession>A0A916TYS1</accession>
<feature type="transmembrane region" description="Helical" evidence="12">
    <location>
        <begin position="12"/>
        <end position="32"/>
    </location>
</feature>
<feature type="transmembrane region" description="Helical" evidence="12">
    <location>
        <begin position="342"/>
        <end position="361"/>
    </location>
</feature>
<feature type="transmembrane region" description="Helical" evidence="12">
    <location>
        <begin position="873"/>
        <end position="892"/>
    </location>
</feature>
<feature type="transmembrane region" description="Helical" evidence="12">
    <location>
        <begin position="440"/>
        <end position="460"/>
    </location>
</feature>
<dbReference type="InterPro" id="IPR010131">
    <property type="entry name" value="MdtP/NodT-like"/>
</dbReference>
<dbReference type="InterPro" id="IPR003423">
    <property type="entry name" value="OMP_efflux"/>
</dbReference>
<dbReference type="Gene3D" id="1.20.1640.10">
    <property type="entry name" value="Multidrug efflux transporter AcrB transmembrane domain"/>
    <property type="match status" value="2"/>
</dbReference>
<feature type="transmembrane region" description="Helical" evidence="12">
    <location>
        <begin position="1002"/>
        <end position="1028"/>
    </location>
</feature>
<dbReference type="FunFam" id="1.20.1640.10:FF:000001">
    <property type="entry name" value="Efflux pump membrane transporter"/>
    <property type="match status" value="1"/>
</dbReference>
<evidence type="ECO:0000256" key="12">
    <source>
        <dbReference type="SAM" id="Phobius"/>
    </source>
</evidence>
<keyword evidence="10" id="KW-0449">Lipoprotein</keyword>
<dbReference type="Gene3D" id="3.30.2090.10">
    <property type="entry name" value="Multidrug efflux transporter AcrB TolC docking domain, DN and DC subdomains"/>
    <property type="match status" value="2"/>
</dbReference>
<evidence type="ECO:0000256" key="6">
    <source>
        <dbReference type="ARBA" id="ARBA00022519"/>
    </source>
</evidence>
<evidence type="ECO:0000256" key="4">
    <source>
        <dbReference type="ARBA" id="ARBA00022448"/>
    </source>
</evidence>
<proteinExistence type="inferred from homology"/>
<dbReference type="GO" id="GO:0005886">
    <property type="term" value="C:plasma membrane"/>
    <property type="evidence" value="ECO:0007669"/>
    <property type="project" value="UniProtKB-SubCell"/>
</dbReference>
<dbReference type="Gene3D" id="2.20.200.10">
    <property type="entry name" value="Outer membrane efflux proteins (OEP)"/>
    <property type="match status" value="1"/>
</dbReference>
<evidence type="ECO:0000256" key="9">
    <source>
        <dbReference type="ARBA" id="ARBA00023136"/>
    </source>
</evidence>
<dbReference type="RefSeq" id="WP_188625057.1">
    <property type="nucleotide sequence ID" value="NZ_BMIL01000001.1"/>
</dbReference>
<organism evidence="13 14">
    <name type="scientific">Pedobacter quisquiliarum</name>
    <dbReference type="NCBI Taxonomy" id="1834438"/>
    <lineage>
        <taxon>Bacteria</taxon>
        <taxon>Pseudomonadati</taxon>
        <taxon>Bacteroidota</taxon>
        <taxon>Sphingobacteriia</taxon>
        <taxon>Sphingobacteriales</taxon>
        <taxon>Sphingobacteriaceae</taxon>
        <taxon>Pedobacter</taxon>
    </lineage>
</organism>
<feature type="transmembrane region" description="Helical" evidence="12">
    <location>
        <begin position="472"/>
        <end position="499"/>
    </location>
</feature>
<dbReference type="Pfam" id="PF02321">
    <property type="entry name" value="OEP"/>
    <property type="match status" value="2"/>
</dbReference>
<dbReference type="Gene3D" id="3.30.70.1440">
    <property type="entry name" value="Multidrug efflux transporter AcrB pore domain"/>
    <property type="match status" value="1"/>
</dbReference>
<evidence type="ECO:0000256" key="8">
    <source>
        <dbReference type="ARBA" id="ARBA00022989"/>
    </source>
</evidence>
<dbReference type="PANTHER" id="PTHR32063">
    <property type="match status" value="1"/>
</dbReference>
<feature type="transmembrane region" description="Helical" evidence="12">
    <location>
        <begin position="899"/>
        <end position="919"/>
    </location>
</feature>
<evidence type="ECO:0000256" key="7">
    <source>
        <dbReference type="ARBA" id="ARBA00022692"/>
    </source>
</evidence>
<reference evidence="13" key="2">
    <citation type="submission" date="2020-09" db="EMBL/GenBank/DDBJ databases">
        <authorList>
            <person name="Sun Q."/>
            <person name="Zhou Y."/>
        </authorList>
    </citation>
    <scope>NUCLEOTIDE SEQUENCE</scope>
    <source>
        <strain evidence="13">CGMCC 1.15343</strain>
    </source>
</reference>
<feature type="region of interest" description="Disordered" evidence="11">
    <location>
        <begin position="1041"/>
        <end position="1063"/>
    </location>
</feature>
<comment type="caution">
    <text evidence="13">The sequence shown here is derived from an EMBL/GenBank/DDBJ whole genome shotgun (WGS) entry which is preliminary data.</text>
</comment>
<keyword evidence="5" id="KW-1003">Cell membrane</keyword>
<evidence type="ECO:0000313" key="14">
    <source>
        <dbReference type="Proteomes" id="UP000651668"/>
    </source>
</evidence>
<comment type="subcellular location">
    <subcellularLocation>
        <location evidence="1">Cell inner membrane</location>
        <topology evidence="1">Multi-pass membrane protein</topology>
    </subcellularLocation>
    <subcellularLocation>
        <location evidence="10">Cell membrane</location>
        <topology evidence="10">Lipid-anchor</topology>
    </subcellularLocation>
</comment>
<comment type="similarity">
    <text evidence="3">Belongs to the resistance-nodulation-cell division (RND) (TC 2.A.6) family.</text>
</comment>
<keyword evidence="10" id="KW-0564">Palmitate</keyword>
<evidence type="ECO:0000256" key="5">
    <source>
        <dbReference type="ARBA" id="ARBA00022475"/>
    </source>
</evidence>
<dbReference type="GO" id="GO:0015562">
    <property type="term" value="F:efflux transmembrane transporter activity"/>
    <property type="evidence" value="ECO:0007669"/>
    <property type="project" value="InterPro"/>
</dbReference>
<dbReference type="SUPFAM" id="SSF82714">
    <property type="entry name" value="Multidrug efflux transporter AcrB TolC docking domain, DN and DC subdomains"/>
    <property type="match status" value="2"/>
</dbReference>
<feature type="transmembrane region" description="Helical" evidence="12">
    <location>
        <begin position="542"/>
        <end position="562"/>
    </location>
</feature>
<dbReference type="NCBIfam" id="TIGR01845">
    <property type="entry name" value="outer_NodT"/>
    <property type="match status" value="1"/>
</dbReference>
<dbReference type="InterPro" id="IPR001036">
    <property type="entry name" value="Acrflvin-R"/>
</dbReference>
<dbReference type="Gene3D" id="1.20.1600.10">
    <property type="entry name" value="Outer membrane efflux proteins (OEP)"/>
    <property type="match status" value="1"/>
</dbReference>
<dbReference type="Pfam" id="PF00873">
    <property type="entry name" value="ACR_tran"/>
    <property type="match status" value="1"/>
</dbReference>
<dbReference type="SUPFAM" id="SSF82866">
    <property type="entry name" value="Multidrug efflux transporter AcrB transmembrane domain"/>
    <property type="match status" value="2"/>
</dbReference>
<dbReference type="SUPFAM" id="SSF56954">
    <property type="entry name" value="Outer membrane efflux proteins (OEP)"/>
    <property type="match status" value="1"/>
</dbReference>
<keyword evidence="4" id="KW-0813">Transport</keyword>
<gene>
    <name evidence="13" type="ORF">GCM10011387_03050</name>
</gene>
<dbReference type="Gene3D" id="3.30.70.1430">
    <property type="entry name" value="Multidrug efflux transporter AcrB pore domain"/>
    <property type="match status" value="2"/>
</dbReference>
<evidence type="ECO:0000256" key="3">
    <source>
        <dbReference type="ARBA" id="ARBA00010942"/>
    </source>
</evidence>
<keyword evidence="9 10" id="KW-0472">Membrane</keyword>
<comment type="similarity">
    <text evidence="2 10">Belongs to the outer membrane factor (OMF) (TC 1.B.17) family.</text>
</comment>
<dbReference type="NCBIfam" id="TIGR00915">
    <property type="entry name" value="2A0602"/>
    <property type="match status" value="1"/>
</dbReference>
<dbReference type="SUPFAM" id="SSF82693">
    <property type="entry name" value="Multidrug efflux transporter AcrB pore domain, PN1, PN2, PC1 and PC2 subdomains"/>
    <property type="match status" value="4"/>
</dbReference>
<dbReference type="GO" id="GO:0009636">
    <property type="term" value="P:response to toxic substance"/>
    <property type="evidence" value="ECO:0007669"/>
    <property type="project" value="UniProtKB-ARBA"/>
</dbReference>
<dbReference type="GO" id="GO:0042910">
    <property type="term" value="F:xenobiotic transmembrane transporter activity"/>
    <property type="evidence" value="ECO:0007669"/>
    <property type="project" value="TreeGrafter"/>
</dbReference>
<dbReference type="EMBL" id="BMIL01000001">
    <property type="protein sequence ID" value="GGC52904.1"/>
    <property type="molecule type" value="Genomic_DNA"/>
</dbReference>
<name>A0A916TYS1_9SPHI</name>
<evidence type="ECO:0000256" key="2">
    <source>
        <dbReference type="ARBA" id="ARBA00007613"/>
    </source>
</evidence>
<keyword evidence="7 10" id="KW-0812">Transmembrane</keyword>
<protein>
    <recommendedName>
        <fullName evidence="15">Hydrophobic/amphiphilic exporter-1, HAE1 family</fullName>
    </recommendedName>
</protein>
<evidence type="ECO:0000313" key="13">
    <source>
        <dbReference type="EMBL" id="GGC52904.1"/>
    </source>
</evidence>
<keyword evidence="10" id="KW-1134">Transmembrane beta strand</keyword>
<feature type="transmembrane region" description="Helical" evidence="12">
    <location>
        <begin position="394"/>
        <end position="419"/>
    </location>
</feature>
<dbReference type="InterPro" id="IPR004764">
    <property type="entry name" value="MdtF-like"/>
</dbReference>
<dbReference type="PRINTS" id="PR00702">
    <property type="entry name" value="ACRIFLAVINRP"/>
</dbReference>
<keyword evidence="6" id="KW-0997">Cell inner membrane</keyword>
<dbReference type="Proteomes" id="UP000651668">
    <property type="component" value="Unassembled WGS sequence"/>
</dbReference>
<dbReference type="InterPro" id="IPR027463">
    <property type="entry name" value="AcrB_DN_DC_subdom"/>
</dbReference>
<feature type="transmembrane region" description="Helical" evidence="12">
    <location>
        <begin position="368"/>
        <end position="388"/>
    </location>
</feature>
<dbReference type="Gene3D" id="3.30.70.1320">
    <property type="entry name" value="Multidrug efflux transporter AcrB pore domain like"/>
    <property type="match status" value="1"/>
</dbReference>
<feature type="transmembrane region" description="Helical" evidence="12">
    <location>
        <begin position="925"/>
        <end position="950"/>
    </location>
</feature>